<evidence type="ECO:0000313" key="7">
    <source>
        <dbReference type="Proteomes" id="UP000030753"/>
    </source>
</evidence>
<dbReference type="InterPro" id="IPR016166">
    <property type="entry name" value="FAD-bd_PCMH"/>
</dbReference>
<dbReference type="EMBL" id="JH717847">
    <property type="protein sequence ID" value="EWY83894.1"/>
    <property type="molecule type" value="Genomic_DNA"/>
</dbReference>
<name>W9HSX0_FUSOX</name>
<dbReference type="Gene3D" id="3.30.465.10">
    <property type="match status" value="1"/>
</dbReference>
<dbReference type="InterPro" id="IPR006094">
    <property type="entry name" value="Oxid_FAD_bind_N"/>
</dbReference>
<dbReference type="HOGENOM" id="CLU_053721_0_0_1"/>
<keyword evidence="3" id="KW-0274">FAD</keyword>
<dbReference type="GO" id="GO:0071949">
    <property type="term" value="F:FAD binding"/>
    <property type="evidence" value="ECO:0007669"/>
    <property type="project" value="InterPro"/>
</dbReference>
<reference evidence="6 7" key="1">
    <citation type="submission" date="2011-06" db="EMBL/GenBank/DDBJ databases">
        <title>The Genome Sequence of Fusarium oxysporum FOSC 3-a.</title>
        <authorList>
            <consortium name="The Broad Institute Genome Sequencing Platform"/>
            <person name="Ma L.-J."/>
            <person name="Gale L.R."/>
            <person name="Schwartz D.C."/>
            <person name="Zhou S."/>
            <person name="Corby-Kistler H."/>
            <person name="Young S.K."/>
            <person name="Zeng Q."/>
            <person name="Gargeya S."/>
            <person name="Fitzgerald M."/>
            <person name="Haas B."/>
            <person name="Abouelleil A."/>
            <person name="Alvarado L."/>
            <person name="Arachchi H.M."/>
            <person name="Berlin A."/>
            <person name="Brown A."/>
            <person name="Chapman S.B."/>
            <person name="Chen Z."/>
            <person name="Dunbar C."/>
            <person name="Freedman E."/>
            <person name="Gearin G."/>
            <person name="Gellesch M."/>
            <person name="Goldberg J."/>
            <person name="Griggs A."/>
            <person name="Gujja S."/>
            <person name="Heiman D."/>
            <person name="Howarth C."/>
            <person name="Larson L."/>
            <person name="Lui A."/>
            <person name="MacDonald P.J.P."/>
            <person name="Mehta T."/>
            <person name="Montmayeur A."/>
            <person name="Murphy C."/>
            <person name="Neiman D."/>
            <person name="Pearson M."/>
            <person name="Priest M."/>
            <person name="Roberts A."/>
            <person name="Saif S."/>
            <person name="Shea T."/>
            <person name="Shenoy N."/>
            <person name="Sisk P."/>
            <person name="Stolte C."/>
            <person name="Sykes S."/>
            <person name="Wortman J."/>
            <person name="Nusbaum C."/>
            <person name="Birren B."/>
        </authorList>
    </citation>
    <scope>NUCLEOTIDE SEQUENCE [LARGE SCALE GENOMIC DNA]</scope>
    <source>
        <strain evidence="7">FOSC 3-a</strain>
    </source>
</reference>
<dbReference type="PANTHER" id="PTHR42973">
    <property type="entry name" value="BINDING OXIDOREDUCTASE, PUTATIVE (AFU_ORTHOLOGUE AFUA_1G17690)-RELATED"/>
    <property type="match status" value="1"/>
</dbReference>
<dbReference type="InterPro" id="IPR016169">
    <property type="entry name" value="FAD-bd_PCMH_sub2"/>
</dbReference>
<dbReference type="Gene3D" id="3.40.50.150">
    <property type="entry name" value="Vaccinia Virus protein VP39"/>
    <property type="match status" value="1"/>
</dbReference>
<proteinExistence type="inferred from homology"/>
<organism evidence="6 7">
    <name type="scientific">Fusarium oxysporum NRRL 32931</name>
    <dbReference type="NCBI Taxonomy" id="660029"/>
    <lineage>
        <taxon>Eukaryota</taxon>
        <taxon>Fungi</taxon>
        <taxon>Dikarya</taxon>
        <taxon>Ascomycota</taxon>
        <taxon>Pezizomycotina</taxon>
        <taxon>Sordariomycetes</taxon>
        <taxon>Hypocreomycetidae</taxon>
        <taxon>Hypocreales</taxon>
        <taxon>Nectriaceae</taxon>
        <taxon>Fusarium</taxon>
        <taxon>Fusarium oxysporum species complex</taxon>
    </lineage>
</organism>
<gene>
    <name evidence="6" type="ORF">FOYG_13678</name>
</gene>
<evidence type="ECO:0000256" key="3">
    <source>
        <dbReference type="ARBA" id="ARBA00022827"/>
    </source>
</evidence>
<dbReference type="InterPro" id="IPR036318">
    <property type="entry name" value="FAD-bd_PCMH-like_sf"/>
</dbReference>
<dbReference type="InterPro" id="IPR029063">
    <property type="entry name" value="SAM-dependent_MTases_sf"/>
</dbReference>
<dbReference type="Pfam" id="PF01565">
    <property type="entry name" value="FAD_binding_4"/>
    <property type="match status" value="1"/>
</dbReference>
<sequence>MATLNALKKALKKVSDEAPRKPLNDEEYDDGLSLFAQTSGEQTYQKTFIIPQLSELIALSARDEISVLEIGPGPESVLGHLPAILRKRITKYVALEPSFQYTQSLTRWLSPMEDERPFPSLKHSLVHPAPFTPESCKDQNYHVILFCHSLYGMKRKEKIIRNTLKMLPKDPLGGMVIISHRGGSLILDNLVCHPIKGDDEAIDSFARFIARYSLTDGKLYKIRQAKWRTICRELAGRDDDRPGHLTLSSTEIMIAMTRHATKLPELTALVPLVPRPYKVKNRQALYNSPAAIVKPLDISQVQSCVRLALANKTSLAILGGGHSDHCLWLNVVSVEMGAFDKVYVVNTPQNADTDCWVVAEAGRKTGDTIKETMPAGVTVTLGSRPSVGAGFWLQGGIGHLARHYGLACDAIVNAVMVDANSG</sequence>
<dbReference type="AlphaFoldDB" id="W9HSX0"/>
<feature type="domain" description="FAD-binding PCMH-type" evidence="5">
    <location>
        <begin position="285"/>
        <end position="422"/>
    </location>
</feature>
<evidence type="ECO:0000256" key="4">
    <source>
        <dbReference type="ARBA" id="ARBA00023002"/>
    </source>
</evidence>
<evidence type="ECO:0000256" key="1">
    <source>
        <dbReference type="ARBA" id="ARBA00005466"/>
    </source>
</evidence>
<dbReference type="InterPro" id="IPR050416">
    <property type="entry name" value="FAD-linked_Oxidoreductase"/>
</dbReference>
<dbReference type="SUPFAM" id="SSF56176">
    <property type="entry name" value="FAD-binding/transporter-associated domain-like"/>
    <property type="match status" value="1"/>
</dbReference>
<dbReference type="Proteomes" id="UP000030753">
    <property type="component" value="Unassembled WGS sequence"/>
</dbReference>
<dbReference type="OrthoDB" id="363185at2759"/>
<dbReference type="PROSITE" id="PS51387">
    <property type="entry name" value="FAD_PCMH"/>
    <property type="match status" value="1"/>
</dbReference>
<evidence type="ECO:0000259" key="5">
    <source>
        <dbReference type="PROSITE" id="PS51387"/>
    </source>
</evidence>
<keyword evidence="2" id="KW-0285">Flavoprotein</keyword>
<protein>
    <recommendedName>
        <fullName evidence="5">FAD-binding PCMH-type domain-containing protein</fullName>
    </recommendedName>
</protein>
<evidence type="ECO:0000256" key="2">
    <source>
        <dbReference type="ARBA" id="ARBA00022630"/>
    </source>
</evidence>
<dbReference type="GO" id="GO:0016491">
    <property type="term" value="F:oxidoreductase activity"/>
    <property type="evidence" value="ECO:0007669"/>
    <property type="project" value="UniProtKB-KW"/>
</dbReference>
<evidence type="ECO:0000313" key="6">
    <source>
        <dbReference type="EMBL" id="EWY83894.1"/>
    </source>
</evidence>
<dbReference type="SUPFAM" id="SSF53335">
    <property type="entry name" value="S-adenosyl-L-methionine-dependent methyltransferases"/>
    <property type="match status" value="1"/>
</dbReference>
<dbReference type="PANTHER" id="PTHR42973:SF25">
    <property type="entry name" value="PHOSPHOMEVALONATE KINASE"/>
    <property type="match status" value="1"/>
</dbReference>
<accession>W9HSX0</accession>
<keyword evidence="4" id="KW-0560">Oxidoreductase</keyword>
<comment type="similarity">
    <text evidence="1">Belongs to the oxygen-dependent FAD-linked oxidoreductase family.</text>
</comment>